<evidence type="ECO:0000259" key="5">
    <source>
        <dbReference type="PROSITE" id="PS50931"/>
    </source>
</evidence>
<dbReference type="PANTHER" id="PTHR30419:SF28">
    <property type="entry name" value="HTH-TYPE TRANSCRIPTIONAL REGULATOR BSDA"/>
    <property type="match status" value="1"/>
</dbReference>
<dbReference type="InterPro" id="IPR000847">
    <property type="entry name" value="LysR_HTH_N"/>
</dbReference>
<dbReference type="GO" id="GO:0003677">
    <property type="term" value="F:DNA binding"/>
    <property type="evidence" value="ECO:0007669"/>
    <property type="project" value="UniProtKB-KW"/>
</dbReference>
<dbReference type="RefSeq" id="WP_096920640.1">
    <property type="nucleotide sequence ID" value="NZ_CP029487.1"/>
</dbReference>
<dbReference type="InterPro" id="IPR005119">
    <property type="entry name" value="LysR_subst-bd"/>
</dbReference>
<protein>
    <submittedName>
        <fullName evidence="6">LysR family transcriptional regulator</fullName>
    </submittedName>
</protein>
<dbReference type="EMBL" id="CP029487">
    <property type="protein sequence ID" value="QCT71178.1"/>
    <property type="molecule type" value="Genomic_DNA"/>
</dbReference>
<keyword evidence="3" id="KW-0238">DNA-binding</keyword>
<dbReference type="InterPro" id="IPR036388">
    <property type="entry name" value="WH-like_DNA-bd_sf"/>
</dbReference>
<feature type="domain" description="HTH lysR-type" evidence="5">
    <location>
        <begin position="1"/>
        <end position="56"/>
    </location>
</feature>
<evidence type="ECO:0000256" key="4">
    <source>
        <dbReference type="ARBA" id="ARBA00023163"/>
    </source>
</evidence>
<reference evidence="6 7" key="1">
    <citation type="submission" date="2018-05" db="EMBL/GenBank/DDBJ databases">
        <title>Genome comparison of Eubacterium sp.</title>
        <authorList>
            <person name="Feng Y."/>
            <person name="Sanchez-Andrea I."/>
            <person name="Stams A.J.M."/>
            <person name="De Vos W.M."/>
        </authorList>
    </citation>
    <scope>NUCLEOTIDE SEQUENCE [LARGE SCALE GENOMIC DNA]</scope>
    <source>
        <strain evidence="6 7">YI</strain>
    </source>
</reference>
<dbReference type="PROSITE" id="PS50931">
    <property type="entry name" value="HTH_LYSR"/>
    <property type="match status" value="1"/>
</dbReference>
<dbReference type="SUPFAM" id="SSF53850">
    <property type="entry name" value="Periplasmic binding protein-like II"/>
    <property type="match status" value="1"/>
</dbReference>
<evidence type="ECO:0000256" key="3">
    <source>
        <dbReference type="ARBA" id="ARBA00023125"/>
    </source>
</evidence>
<dbReference type="Proteomes" id="UP000218387">
    <property type="component" value="Chromosome"/>
</dbReference>
<dbReference type="Gene3D" id="3.40.190.290">
    <property type="match status" value="1"/>
</dbReference>
<dbReference type="SUPFAM" id="SSF46785">
    <property type="entry name" value="Winged helix' DNA-binding domain"/>
    <property type="match status" value="1"/>
</dbReference>
<evidence type="ECO:0000256" key="1">
    <source>
        <dbReference type="ARBA" id="ARBA00009437"/>
    </source>
</evidence>
<dbReference type="Pfam" id="PF00126">
    <property type="entry name" value="HTH_1"/>
    <property type="match status" value="1"/>
</dbReference>
<dbReference type="PRINTS" id="PR00039">
    <property type="entry name" value="HTHLYSR"/>
</dbReference>
<dbReference type="InterPro" id="IPR036390">
    <property type="entry name" value="WH_DNA-bd_sf"/>
</dbReference>
<dbReference type="CDD" id="cd05466">
    <property type="entry name" value="PBP2_LTTR_substrate"/>
    <property type="match status" value="1"/>
</dbReference>
<keyword evidence="2" id="KW-0805">Transcription regulation</keyword>
<name>A0A4P9C6P9_EUBML</name>
<accession>A0A4P9C6P9</accession>
<dbReference type="Gene3D" id="1.10.10.10">
    <property type="entry name" value="Winged helix-like DNA-binding domain superfamily/Winged helix DNA-binding domain"/>
    <property type="match status" value="1"/>
</dbReference>
<dbReference type="Pfam" id="PF03466">
    <property type="entry name" value="LysR_substrate"/>
    <property type="match status" value="1"/>
</dbReference>
<dbReference type="AlphaFoldDB" id="A0A4P9C6P9"/>
<comment type="similarity">
    <text evidence="1">Belongs to the LysR transcriptional regulatory family.</text>
</comment>
<dbReference type="InterPro" id="IPR050950">
    <property type="entry name" value="HTH-type_LysR_regulators"/>
</dbReference>
<proteinExistence type="inferred from homology"/>
<organism evidence="6 7">
    <name type="scientific">Eubacterium maltosivorans</name>
    <dbReference type="NCBI Taxonomy" id="2041044"/>
    <lineage>
        <taxon>Bacteria</taxon>
        <taxon>Bacillati</taxon>
        <taxon>Bacillota</taxon>
        <taxon>Clostridia</taxon>
        <taxon>Eubacteriales</taxon>
        <taxon>Eubacteriaceae</taxon>
        <taxon>Eubacterium</taxon>
    </lineage>
</organism>
<dbReference type="PANTHER" id="PTHR30419">
    <property type="entry name" value="HTH-TYPE TRANSCRIPTIONAL REGULATOR YBHD"/>
    <property type="match status" value="1"/>
</dbReference>
<keyword evidence="7" id="KW-1185">Reference proteome</keyword>
<evidence type="ECO:0000313" key="7">
    <source>
        <dbReference type="Proteomes" id="UP000218387"/>
    </source>
</evidence>
<keyword evidence="4" id="KW-0804">Transcription</keyword>
<gene>
    <name evidence="6" type="ORF">CPZ25_007505</name>
</gene>
<sequence length="294" mass="33265">MDKYDIVLDVSKTGNFTKTANNLNYSQSAVSQAIKAFETEMGFPVFERTNSGVRLLPDAYDVIKSLETIHREREKLRRISDAMTKSEFGTVRIGVFFSFAITYLPDILREFADLHPNISFEIFTGNQDEISDKLSDGSIDVAFTSKYAVADFTYHEIITDEFMAVLPVSHPLSSAISISIHDYKNLTYILSGEKFNFEIGEIVHSLGISPEHTLEISDELVALKLIEAGFGVSIFSKFFLDSIPSHARVVIRPFKEHYYRSLVIAQNTNHFVSAAANTFITFMHNWLTLHIKKP</sequence>
<evidence type="ECO:0000256" key="2">
    <source>
        <dbReference type="ARBA" id="ARBA00023015"/>
    </source>
</evidence>
<dbReference type="GO" id="GO:0005829">
    <property type="term" value="C:cytosol"/>
    <property type="evidence" value="ECO:0007669"/>
    <property type="project" value="TreeGrafter"/>
</dbReference>
<dbReference type="KEGG" id="emt:CPZ25_007505"/>
<dbReference type="GO" id="GO:0003700">
    <property type="term" value="F:DNA-binding transcription factor activity"/>
    <property type="evidence" value="ECO:0007669"/>
    <property type="project" value="InterPro"/>
</dbReference>
<evidence type="ECO:0000313" key="6">
    <source>
        <dbReference type="EMBL" id="QCT71178.1"/>
    </source>
</evidence>